<dbReference type="Proteomes" id="UP000531950">
    <property type="component" value="Unassembled WGS sequence"/>
</dbReference>
<protein>
    <submittedName>
        <fullName evidence="1">Type IV secretion protein Rhs</fullName>
    </submittedName>
</protein>
<evidence type="ECO:0000313" key="2">
    <source>
        <dbReference type="Proteomes" id="UP000531950"/>
    </source>
</evidence>
<comment type="caution">
    <text evidence="1">The sequence shown here is derived from an EMBL/GenBank/DDBJ whole genome shotgun (WGS) entry which is preliminary data.</text>
</comment>
<name>A0A7Y8EMU6_9PSED</name>
<feature type="non-terminal residue" evidence="1">
    <location>
        <position position="1"/>
    </location>
</feature>
<accession>A0A7Y8EMU6</accession>
<feature type="non-terminal residue" evidence="1">
    <location>
        <position position="182"/>
    </location>
</feature>
<organism evidence="1 2">
    <name type="scientific">Pseudomonas yamanorum</name>
    <dbReference type="NCBI Taxonomy" id="515393"/>
    <lineage>
        <taxon>Bacteria</taxon>
        <taxon>Pseudomonadati</taxon>
        <taxon>Pseudomonadota</taxon>
        <taxon>Gammaproteobacteria</taxon>
        <taxon>Pseudomonadales</taxon>
        <taxon>Pseudomonadaceae</taxon>
        <taxon>Pseudomonas</taxon>
    </lineage>
</organism>
<gene>
    <name evidence="1" type="ORF">HX822_32060</name>
</gene>
<dbReference type="EMBL" id="JACARG010000100">
    <property type="protein sequence ID" value="NWE17589.1"/>
    <property type="molecule type" value="Genomic_DNA"/>
</dbReference>
<reference evidence="1 2" key="1">
    <citation type="submission" date="2020-04" db="EMBL/GenBank/DDBJ databases">
        <title>Molecular characterization of pseudomonads from Agaricus bisporus reveal novel blotch 2 pathogens in Western Europe.</title>
        <authorList>
            <person name="Taparia T."/>
            <person name="Krijger M."/>
            <person name="Haynes E."/>
            <person name="Elpinstone J.G."/>
            <person name="Noble R."/>
            <person name="Van Der Wolf J."/>
        </authorList>
    </citation>
    <scope>NUCLEOTIDE SEQUENCE [LARGE SCALE GENOMIC DNA]</scope>
    <source>
        <strain evidence="1 2">IPO3782</strain>
    </source>
</reference>
<proteinExistence type="predicted"/>
<sequence length="182" mass="20580">PLGAPLHKTIGPSGILEVTECTVDRQYRVSFYPNVSKDHVKALYASYQSEISSLEGRLRGEWTSTFKPIWESYSKAGYVDRYTSLQVAYAQGFGNVLYGLWDGIAQLYQWLADIKPNSEKLLQYISQAELAALLKLSNEAIAKGLLILSDEPLLFIYLSAMVSWMRMLPPHYMFELLGEITT</sequence>
<dbReference type="AlphaFoldDB" id="A0A7Y8EMU6"/>
<evidence type="ECO:0000313" key="1">
    <source>
        <dbReference type="EMBL" id="NWE17589.1"/>
    </source>
</evidence>